<protein>
    <submittedName>
        <fullName evidence="1">Uncharacterized protein</fullName>
    </submittedName>
</protein>
<keyword evidence="2" id="KW-1185">Reference proteome</keyword>
<dbReference type="RefSeq" id="WP_341839707.1">
    <property type="nucleotide sequence ID" value="NZ_CP149792.1"/>
</dbReference>
<gene>
    <name evidence="1" type="ORF">WJU22_18795</name>
</gene>
<evidence type="ECO:0000313" key="1">
    <source>
        <dbReference type="EMBL" id="WZN44948.1"/>
    </source>
</evidence>
<sequence>MLFAFVRAGFAHIRANGTDHGGLAAAEAHQLCGSVADGRAFHIELDAPRHVRNIGRLRSCACAMIANGRALQAEIDAFLVFVVTGHMLAFWWIE</sequence>
<dbReference type="Proteomes" id="UP001449657">
    <property type="component" value="Chromosome"/>
</dbReference>
<proteinExistence type="predicted"/>
<dbReference type="EMBL" id="CP150096">
    <property type="protein sequence ID" value="WZN44948.1"/>
    <property type="molecule type" value="Genomic_DNA"/>
</dbReference>
<organism evidence="1 2">
    <name type="scientific">Chitinophaga caseinilytica</name>
    <dbReference type="NCBI Taxonomy" id="2267521"/>
    <lineage>
        <taxon>Bacteria</taxon>
        <taxon>Pseudomonadati</taxon>
        <taxon>Bacteroidota</taxon>
        <taxon>Chitinophagia</taxon>
        <taxon>Chitinophagales</taxon>
        <taxon>Chitinophagaceae</taxon>
        <taxon>Chitinophaga</taxon>
    </lineage>
</organism>
<accession>A0ABZ2YZS5</accession>
<evidence type="ECO:0000313" key="2">
    <source>
        <dbReference type="Proteomes" id="UP001449657"/>
    </source>
</evidence>
<reference evidence="1 2" key="1">
    <citation type="submission" date="2024-03" db="EMBL/GenBank/DDBJ databases">
        <title>Chitinophaga caseinilytica sp. nov., a casein hydrolysing bacterium isolated from forest soil.</title>
        <authorList>
            <person name="Lee D.S."/>
            <person name="Han D.M."/>
            <person name="Baek J.H."/>
            <person name="Choi D.G."/>
            <person name="Jeon J.H."/>
            <person name="Jeon C.O."/>
        </authorList>
    </citation>
    <scope>NUCLEOTIDE SEQUENCE [LARGE SCALE GENOMIC DNA]</scope>
    <source>
        <strain evidence="1 2">KACC 19118</strain>
    </source>
</reference>
<name>A0ABZ2YZS5_9BACT</name>